<keyword evidence="2" id="KW-1185">Reference proteome</keyword>
<dbReference type="AlphaFoldDB" id="A0A6M9PHN1"/>
<dbReference type="EMBL" id="CP028941">
    <property type="protein sequence ID" value="QKM62380.1"/>
    <property type="molecule type" value="Genomic_DNA"/>
</dbReference>
<organism evidence="1 2">
    <name type="scientific">Polynucleobacter antarcticus</name>
    <dbReference type="NCBI Taxonomy" id="1743162"/>
    <lineage>
        <taxon>Bacteria</taxon>
        <taxon>Pseudomonadati</taxon>
        <taxon>Pseudomonadota</taxon>
        <taxon>Betaproteobacteria</taxon>
        <taxon>Burkholderiales</taxon>
        <taxon>Burkholderiaceae</taxon>
        <taxon>Polynucleobacter</taxon>
    </lineage>
</organism>
<accession>A0A6M9PHN1</accession>
<dbReference type="RefSeq" id="WP_367652076.1">
    <property type="nucleotide sequence ID" value="NZ_CBCSCD010000004.1"/>
</dbReference>
<dbReference type="Proteomes" id="UP000500806">
    <property type="component" value="Chromosome"/>
</dbReference>
<dbReference type="KEGG" id="pani:DCO16_04455"/>
<dbReference type="NCBIfam" id="NF041374">
    <property type="entry name" value="GDCCVxC"/>
    <property type="match status" value="1"/>
</dbReference>
<evidence type="ECO:0000313" key="2">
    <source>
        <dbReference type="Proteomes" id="UP000500806"/>
    </source>
</evidence>
<dbReference type="InterPro" id="IPR047677">
    <property type="entry name" value="GDCCVxC"/>
</dbReference>
<protein>
    <submittedName>
        <fullName evidence="1">Uncharacterized protein</fullName>
    </submittedName>
</protein>
<proteinExistence type="predicted"/>
<sequence>MTSLATHQYSIITCPHCEAHAPLKIPQGSSQHLYRCPCCSAFLKPKSGDCCIFCSFGNIHCSSSEQNLAS</sequence>
<reference evidence="1 2" key="1">
    <citation type="submission" date="2018-04" db="EMBL/GenBank/DDBJ databases">
        <title>Polynucleobacter sp. LimPoW16 genome.</title>
        <authorList>
            <person name="Hahn M.W."/>
        </authorList>
    </citation>
    <scope>NUCLEOTIDE SEQUENCE [LARGE SCALE GENOMIC DNA]</scope>
    <source>
        <strain evidence="1 2">LimPoW16</strain>
    </source>
</reference>
<gene>
    <name evidence="1" type="ORF">DCO16_04455</name>
</gene>
<evidence type="ECO:0000313" key="1">
    <source>
        <dbReference type="EMBL" id="QKM62380.1"/>
    </source>
</evidence>
<name>A0A6M9PHN1_9BURK</name>